<gene>
    <name evidence="2" type="ORF">KSZ_66080</name>
</gene>
<name>A0ABQ3VQR1_9CHLR</name>
<keyword evidence="3" id="KW-1185">Reference proteome</keyword>
<protein>
    <submittedName>
        <fullName evidence="2">Uncharacterized protein</fullName>
    </submittedName>
</protein>
<dbReference type="EMBL" id="BNJJ01000025">
    <property type="protein sequence ID" value="GHO88602.1"/>
    <property type="molecule type" value="Genomic_DNA"/>
</dbReference>
<evidence type="ECO:0000256" key="1">
    <source>
        <dbReference type="SAM" id="MobiDB-lite"/>
    </source>
</evidence>
<accession>A0ABQ3VQR1</accession>
<evidence type="ECO:0000313" key="3">
    <source>
        <dbReference type="Proteomes" id="UP000635565"/>
    </source>
</evidence>
<feature type="region of interest" description="Disordered" evidence="1">
    <location>
        <begin position="46"/>
        <end position="68"/>
    </location>
</feature>
<reference evidence="2 3" key="1">
    <citation type="journal article" date="2021" name="Int. J. Syst. Evol. Microbiol.">
        <title>Reticulibacter mediterranei gen. nov., sp. nov., within the new family Reticulibacteraceae fam. nov., and Ktedonospora formicarum gen. nov., sp. nov., Ktedonobacter robiniae sp. nov., Dictyobacter formicarum sp. nov. and Dictyobacter arantiisoli sp. nov., belonging to the class Ktedonobacteria.</title>
        <authorList>
            <person name="Yabe S."/>
            <person name="Zheng Y."/>
            <person name="Wang C.M."/>
            <person name="Sakai Y."/>
            <person name="Abe K."/>
            <person name="Yokota A."/>
            <person name="Donadio S."/>
            <person name="Cavaletti L."/>
            <person name="Monciardini P."/>
        </authorList>
    </citation>
    <scope>NUCLEOTIDE SEQUENCE [LARGE SCALE GENOMIC DNA]</scope>
    <source>
        <strain evidence="2 3">SOSP1-9</strain>
    </source>
</reference>
<dbReference type="Proteomes" id="UP000635565">
    <property type="component" value="Unassembled WGS sequence"/>
</dbReference>
<evidence type="ECO:0000313" key="2">
    <source>
        <dbReference type="EMBL" id="GHO88602.1"/>
    </source>
</evidence>
<proteinExistence type="predicted"/>
<feature type="compositionally biased region" description="Basic and acidic residues" evidence="1">
    <location>
        <begin position="46"/>
        <end position="62"/>
    </location>
</feature>
<organism evidence="2 3">
    <name type="scientific">Dictyobacter formicarum</name>
    <dbReference type="NCBI Taxonomy" id="2778368"/>
    <lineage>
        <taxon>Bacteria</taxon>
        <taxon>Bacillati</taxon>
        <taxon>Chloroflexota</taxon>
        <taxon>Ktedonobacteria</taxon>
        <taxon>Ktedonobacterales</taxon>
        <taxon>Dictyobacteraceae</taxon>
        <taxon>Dictyobacter</taxon>
    </lineage>
</organism>
<sequence>MKEFLGILALHRRYSARVIEMAIRQALVYGCVHLDGVNHCLSELLGREPEGSKNGEKERGEEGGTGQGIDLARYEAIVSSRW</sequence>
<comment type="caution">
    <text evidence="2">The sequence shown here is derived from an EMBL/GenBank/DDBJ whole genome shotgun (WGS) entry which is preliminary data.</text>
</comment>